<dbReference type="GO" id="GO:0004519">
    <property type="term" value="F:endonuclease activity"/>
    <property type="evidence" value="ECO:0007669"/>
    <property type="project" value="UniProtKB-KW"/>
</dbReference>
<evidence type="ECO:0000313" key="3">
    <source>
        <dbReference type="EMBL" id="QWZ08020.1"/>
    </source>
</evidence>
<name>A0A975SXY6_9ACTN</name>
<dbReference type="RefSeq" id="WP_216939530.1">
    <property type="nucleotide sequence ID" value="NZ_CP077062.1"/>
</dbReference>
<dbReference type="KEGG" id="nps:KRR39_22165"/>
<dbReference type="AlphaFoldDB" id="A0A975SXY6"/>
<keyword evidence="4" id="KW-1185">Reference proteome</keyword>
<dbReference type="Pfam" id="PF03372">
    <property type="entry name" value="Exo_endo_phos"/>
    <property type="match status" value="1"/>
</dbReference>
<evidence type="ECO:0000313" key="4">
    <source>
        <dbReference type="Proteomes" id="UP000683575"/>
    </source>
</evidence>
<evidence type="ECO:0000259" key="2">
    <source>
        <dbReference type="Pfam" id="PF03372"/>
    </source>
</evidence>
<sequence>MPPRTARPLFRRTAGLGALLAVTVGGGALTPADAADVPAAAPATSQQPAPTDLTLASFNVLGSSHTRGPGGYASGVRRTAGVVRLLARHHVEVVGLQEMQADQMRSFRRRTDGRYAMFPGPNGRREIDGENSVAWDRSAWQAVETRTFSIPYFHGNRRAMPLVKLQNRETGMTAWFANVHNPASTTGHRGSAKWRAKAIAQEARLVRRLHDTGLPVFLTGDMNEREQAFCPLTARAPLQAARGGSHAGGACRAGNPRYVDWAFGSPDLTFSGYVEDRGPLDKRTSDHPMIVTQASIDSTEYAGASQP</sequence>
<organism evidence="3 4">
    <name type="scientific">Nocardioides panacis</name>
    <dbReference type="NCBI Taxonomy" id="2849501"/>
    <lineage>
        <taxon>Bacteria</taxon>
        <taxon>Bacillati</taxon>
        <taxon>Actinomycetota</taxon>
        <taxon>Actinomycetes</taxon>
        <taxon>Propionibacteriales</taxon>
        <taxon>Nocardioidaceae</taxon>
        <taxon>Nocardioides</taxon>
    </lineage>
</organism>
<dbReference type="InterPro" id="IPR005135">
    <property type="entry name" value="Endo/exonuclease/phosphatase"/>
</dbReference>
<reference evidence="3" key="1">
    <citation type="submission" date="2021-06" db="EMBL/GenBank/DDBJ databases">
        <title>Complete genome sequence of Nocardioides sp. G188.</title>
        <authorList>
            <person name="Im W.-T."/>
        </authorList>
    </citation>
    <scope>NUCLEOTIDE SEQUENCE</scope>
    <source>
        <strain evidence="3">G188</strain>
    </source>
</reference>
<dbReference type="Proteomes" id="UP000683575">
    <property type="component" value="Chromosome"/>
</dbReference>
<evidence type="ECO:0000256" key="1">
    <source>
        <dbReference type="SAM" id="SignalP"/>
    </source>
</evidence>
<gene>
    <name evidence="3" type="ORF">KRR39_22165</name>
</gene>
<dbReference type="EMBL" id="CP077062">
    <property type="protein sequence ID" value="QWZ08020.1"/>
    <property type="molecule type" value="Genomic_DNA"/>
</dbReference>
<proteinExistence type="predicted"/>
<protein>
    <submittedName>
        <fullName evidence="3">Endonuclease/exonuclease/phosphatase family protein</fullName>
    </submittedName>
</protein>
<keyword evidence="3" id="KW-0540">Nuclease</keyword>
<keyword evidence="3" id="KW-0255">Endonuclease</keyword>
<feature type="signal peptide" evidence="1">
    <location>
        <begin position="1"/>
        <end position="34"/>
    </location>
</feature>
<feature type="chain" id="PRO_5037401362" evidence="1">
    <location>
        <begin position="35"/>
        <end position="307"/>
    </location>
</feature>
<keyword evidence="1" id="KW-0732">Signal</keyword>
<keyword evidence="3" id="KW-0378">Hydrolase</keyword>
<feature type="domain" description="Endonuclease/exonuclease/phosphatase" evidence="2">
    <location>
        <begin position="56"/>
        <end position="287"/>
    </location>
</feature>
<accession>A0A975SXY6</accession>